<feature type="transmembrane region" description="Helical" evidence="6">
    <location>
        <begin position="6"/>
        <end position="25"/>
    </location>
</feature>
<reference evidence="9" key="3">
    <citation type="journal article" date="2022" name="BMC Genomics">
        <title>Comparative genome analysis of mycobacteria focusing on tRNA and non-coding RNA.</title>
        <authorList>
            <person name="Behra P.R.K."/>
            <person name="Pettersson B.M.F."/>
            <person name="Ramesh M."/>
            <person name="Das S."/>
            <person name="Dasgupta S."/>
            <person name="Kirsebom L.A."/>
        </authorList>
    </citation>
    <scope>NUCLEOTIDE SEQUENCE</scope>
    <source>
        <strain evidence="9">DSM 44203</strain>
    </source>
</reference>
<evidence type="ECO:0000313" key="8">
    <source>
        <dbReference type="EMBL" id="GAT07985.1"/>
    </source>
</evidence>
<keyword evidence="3 6" id="KW-1133">Transmembrane helix</keyword>
<dbReference type="GO" id="GO:0012505">
    <property type="term" value="C:endomembrane system"/>
    <property type="evidence" value="ECO:0007669"/>
    <property type="project" value="UniProtKB-SubCell"/>
</dbReference>
<keyword evidence="10" id="KW-1185">Reference proteome</keyword>
<sequence>MTSVTQLALWALIGLPAIVGAGLLLSPLWGRGLRRTAAAISVTVSAAVLALSGWVAVARPAVGTPFVAGAEFSLRIDGLAAAVVPAVAAVTLLVLVFASADSALAGGRFHGLMLVFASAAVLTATASSIPALLLAWEVMGAASYALIGFHWREEQRVSAGLTAFVTTRSADLGLYLAAGAALAGGAGLALADLPTADAGWRHVIALGVLVAALGKAAQLPFSFWLSRAMQGPSPVSALLHSAAMVAMGAYLLLRTAPLLAATGWAATAAVWAGAVTAVLLGVVAVAQRDLKQLLAASTSAQLGFVVMAAGLATVSGGAAQLIAHAWTKAGLFLAAGAWLSLLGSQRLGMLRGAARRWPLLRATATVSALALAGVAPLSMWATKDAVLAAALERSPWLYAAGMVAAVLSAAYAAKIVMVLWRTDVAPDEPVPSEGQARNPTHLSAFEQVPLVALAVGAVLAGALVLPPIGTWLGRDLDGAEAPHATIVELTASAVLAAAVVLAVLRWGVPEPRWAAGWLGLQHAADTVLVRPTLALAATLARFDDHLLDRAVDAAATGTVNVAHYAGRADTRGVDAAVETVASRMRRLGELARKPQSGQLHQYYAVAVILLVLGVLLLVVVR</sequence>
<evidence type="ECO:0000313" key="9">
    <source>
        <dbReference type="EMBL" id="MCV7025593.1"/>
    </source>
</evidence>
<evidence type="ECO:0000259" key="7">
    <source>
        <dbReference type="Pfam" id="PF00361"/>
    </source>
</evidence>
<feature type="transmembrane region" description="Helical" evidence="6">
    <location>
        <begin position="133"/>
        <end position="151"/>
    </location>
</feature>
<evidence type="ECO:0000256" key="1">
    <source>
        <dbReference type="ARBA" id="ARBA00004127"/>
    </source>
</evidence>
<dbReference type="InterPro" id="IPR003945">
    <property type="entry name" value="NU5C-like"/>
</dbReference>
<reference evidence="8 10" key="1">
    <citation type="journal article" date="2016" name="Genome Announc.">
        <title>Draft Genome Sequences of Five Rapidly Growing Mycobacterium Species, M. thermoresistibile, M. fortuitum subsp. acetamidolyticum, M. canariasense, M. brisbanense, and M. novocastrense.</title>
        <authorList>
            <person name="Katahira K."/>
            <person name="Ogura Y."/>
            <person name="Gotoh Y."/>
            <person name="Hayashi T."/>
        </authorList>
    </citation>
    <scope>NUCLEOTIDE SEQUENCE [LARGE SCALE GENOMIC DNA]</scope>
    <source>
        <strain evidence="8 10">JCM18114</strain>
    </source>
</reference>
<feature type="transmembrane region" description="Helical" evidence="6">
    <location>
        <begin position="172"/>
        <end position="191"/>
    </location>
</feature>
<feature type="transmembrane region" description="Helical" evidence="6">
    <location>
        <begin position="37"/>
        <end position="58"/>
    </location>
</feature>
<evidence type="ECO:0000256" key="2">
    <source>
        <dbReference type="ARBA" id="ARBA00022692"/>
    </source>
</evidence>
<dbReference type="EMBL" id="JACKTI010000050">
    <property type="protein sequence ID" value="MCV7025593.1"/>
    <property type="molecule type" value="Genomic_DNA"/>
</dbReference>
<dbReference type="Pfam" id="PF00361">
    <property type="entry name" value="Proton_antipo_M"/>
    <property type="match status" value="1"/>
</dbReference>
<evidence type="ECO:0000313" key="11">
    <source>
        <dbReference type="Proteomes" id="UP001207528"/>
    </source>
</evidence>
<feature type="transmembrane region" description="Helical" evidence="6">
    <location>
        <begin position="602"/>
        <end position="620"/>
    </location>
</feature>
<gene>
    <name evidence="9" type="ORF">H7I77_19940</name>
    <name evidence="8" type="ORF">RMCN_1118</name>
</gene>
<dbReference type="PANTHER" id="PTHR42829:SF2">
    <property type="entry name" value="NADH-UBIQUINONE OXIDOREDUCTASE CHAIN 5"/>
    <property type="match status" value="1"/>
</dbReference>
<feature type="transmembrane region" description="Helical" evidence="6">
    <location>
        <begin position="203"/>
        <end position="225"/>
    </location>
</feature>
<dbReference type="PRINTS" id="PR01434">
    <property type="entry name" value="NADHDHGNASE5"/>
</dbReference>
<feature type="domain" description="NADH:quinone oxidoreductase/Mrp antiporter transmembrane" evidence="7">
    <location>
        <begin position="129"/>
        <end position="407"/>
    </location>
</feature>
<dbReference type="Proteomes" id="UP001207528">
    <property type="component" value="Unassembled WGS sequence"/>
</dbReference>
<evidence type="ECO:0000256" key="6">
    <source>
        <dbReference type="SAM" id="Phobius"/>
    </source>
</evidence>
<dbReference type="GO" id="GO:0008137">
    <property type="term" value="F:NADH dehydrogenase (ubiquinone) activity"/>
    <property type="evidence" value="ECO:0007669"/>
    <property type="project" value="InterPro"/>
</dbReference>
<dbReference type="InterPro" id="IPR001750">
    <property type="entry name" value="ND/Mrp_TM"/>
</dbReference>
<evidence type="ECO:0000256" key="3">
    <source>
        <dbReference type="ARBA" id="ARBA00022989"/>
    </source>
</evidence>
<reference evidence="9" key="2">
    <citation type="submission" date="2020-07" db="EMBL/GenBank/DDBJ databases">
        <authorList>
            <person name="Pettersson B.M.F."/>
            <person name="Behra P.R.K."/>
            <person name="Ramesh M."/>
            <person name="Das S."/>
            <person name="Dasgupta S."/>
            <person name="Kirsebom L.A."/>
        </authorList>
    </citation>
    <scope>NUCLEOTIDE SEQUENCE</scope>
    <source>
        <strain evidence="9">DSM 44203</strain>
    </source>
</reference>
<dbReference type="GO" id="GO:0016020">
    <property type="term" value="C:membrane"/>
    <property type="evidence" value="ECO:0007669"/>
    <property type="project" value="UniProtKB-SubCell"/>
</dbReference>
<comment type="caution">
    <text evidence="9">The sequence shown here is derived from an EMBL/GenBank/DDBJ whole genome shotgun (WGS) entry which is preliminary data.</text>
</comment>
<name>A0AAW5SPD4_MYCNV</name>
<comment type="subcellular location">
    <subcellularLocation>
        <location evidence="1">Endomembrane system</location>
        <topology evidence="1">Multi-pass membrane protein</topology>
    </subcellularLocation>
    <subcellularLocation>
        <location evidence="5">Membrane</location>
        <topology evidence="5">Multi-pass membrane protein</topology>
    </subcellularLocation>
</comment>
<feature type="transmembrane region" description="Helical" evidence="6">
    <location>
        <begin position="265"/>
        <end position="286"/>
    </location>
</feature>
<dbReference type="Proteomes" id="UP000069773">
    <property type="component" value="Unassembled WGS sequence"/>
</dbReference>
<proteinExistence type="predicted"/>
<protein>
    <submittedName>
        <fullName evidence="9">NADH-quinone oxidoreductase subunit L</fullName>
    </submittedName>
    <submittedName>
        <fullName evidence="8">NADH-ubiquinone oxidoreductase chain 5</fullName>
    </submittedName>
</protein>
<dbReference type="GO" id="GO:0015990">
    <property type="term" value="P:electron transport coupled proton transport"/>
    <property type="evidence" value="ECO:0007669"/>
    <property type="project" value="TreeGrafter"/>
</dbReference>
<dbReference type="AlphaFoldDB" id="A0AAW5SPD4"/>
<accession>A0AAW5SPD4</accession>
<dbReference type="Gene3D" id="1.20.5.2700">
    <property type="match status" value="1"/>
</dbReference>
<dbReference type="GO" id="GO:0003954">
    <property type="term" value="F:NADH dehydrogenase activity"/>
    <property type="evidence" value="ECO:0007669"/>
    <property type="project" value="TreeGrafter"/>
</dbReference>
<feature type="transmembrane region" description="Helical" evidence="6">
    <location>
        <begin position="237"/>
        <end position="253"/>
    </location>
</feature>
<keyword evidence="2 5" id="KW-0812">Transmembrane</keyword>
<dbReference type="EMBL" id="BCTA01000018">
    <property type="protein sequence ID" value="GAT07985.1"/>
    <property type="molecule type" value="Genomic_DNA"/>
</dbReference>
<feature type="transmembrane region" description="Helical" evidence="6">
    <location>
        <begin position="321"/>
        <end position="341"/>
    </location>
</feature>
<feature type="transmembrane region" description="Helical" evidence="6">
    <location>
        <begin position="362"/>
        <end position="381"/>
    </location>
</feature>
<dbReference type="GO" id="GO:0042773">
    <property type="term" value="P:ATP synthesis coupled electron transport"/>
    <property type="evidence" value="ECO:0007669"/>
    <property type="project" value="InterPro"/>
</dbReference>
<feature type="transmembrane region" description="Helical" evidence="6">
    <location>
        <begin position="484"/>
        <end position="504"/>
    </location>
</feature>
<feature type="transmembrane region" description="Helical" evidence="6">
    <location>
        <begin position="78"/>
        <end position="97"/>
    </location>
</feature>
<dbReference type="PANTHER" id="PTHR42829">
    <property type="entry name" value="NADH-UBIQUINONE OXIDOREDUCTASE CHAIN 5"/>
    <property type="match status" value="1"/>
</dbReference>
<organism evidence="9 11">
    <name type="scientific">Mycolicibacterium novocastrense</name>
    <name type="common">Mycobacterium novocastrense</name>
    <dbReference type="NCBI Taxonomy" id="59813"/>
    <lineage>
        <taxon>Bacteria</taxon>
        <taxon>Bacillati</taxon>
        <taxon>Actinomycetota</taxon>
        <taxon>Actinomycetes</taxon>
        <taxon>Mycobacteriales</taxon>
        <taxon>Mycobacteriaceae</taxon>
        <taxon>Mycolicibacterium</taxon>
    </lineage>
</organism>
<feature type="transmembrane region" description="Helical" evidence="6">
    <location>
        <begin position="293"/>
        <end position="315"/>
    </location>
</feature>
<feature type="transmembrane region" description="Helical" evidence="6">
    <location>
        <begin position="450"/>
        <end position="472"/>
    </location>
</feature>
<dbReference type="RefSeq" id="WP_067387778.1">
    <property type="nucleotide sequence ID" value="NZ_BCTA01000018.1"/>
</dbReference>
<feature type="transmembrane region" description="Helical" evidence="6">
    <location>
        <begin position="396"/>
        <end position="413"/>
    </location>
</feature>
<evidence type="ECO:0000256" key="5">
    <source>
        <dbReference type="RuleBase" id="RU000320"/>
    </source>
</evidence>
<evidence type="ECO:0000313" key="10">
    <source>
        <dbReference type="Proteomes" id="UP000069773"/>
    </source>
</evidence>
<evidence type="ECO:0000256" key="4">
    <source>
        <dbReference type="ARBA" id="ARBA00023136"/>
    </source>
</evidence>
<keyword evidence="4 6" id="KW-0472">Membrane</keyword>
<feature type="transmembrane region" description="Helical" evidence="6">
    <location>
        <begin position="109"/>
        <end position="127"/>
    </location>
</feature>